<feature type="compositionally biased region" description="Acidic residues" evidence="16">
    <location>
        <begin position="250"/>
        <end position="260"/>
    </location>
</feature>
<feature type="binding site" evidence="12">
    <location>
        <position position="109"/>
    </location>
    <ligand>
        <name>an alpha-D-glucoside</name>
        <dbReference type="ChEBI" id="CHEBI:22390"/>
    </ligand>
</feature>
<evidence type="ECO:0000256" key="13">
    <source>
        <dbReference type="PIRSR" id="PIRSR002356-3"/>
    </source>
</evidence>
<dbReference type="Pfam" id="PF00262">
    <property type="entry name" value="Calreticulin"/>
    <property type="match status" value="2"/>
</dbReference>
<feature type="disulfide bond" evidence="13">
    <location>
        <begin position="105"/>
        <end position="137"/>
    </location>
</feature>
<evidence type="ECO:0000256" key="2">
    <source>
        <dbReference type="ARBA" id="ARBA00010983"/>
    </source>
</evidence>
<dbReference type="OrthoDB" id="1938156at2759"/>
<dbReference type="SUPFAM" id="SSF63887">
    <property type="entry name" value="P-domain of calnexin/calreticulin"/>
    <property type="match status" value="1"/>
</dbReference>
<evidence type="ECO:0000256" key="1">
    <source>
        <dbReference type="ARBA" id="ARBA00004319"/>
    </source>
</evidence>
<dbReference type="PIRSF" id="PIRSF002356">
    <property type="entry name" value="Calreticulin"/>
    <property type="match status" value="1"/>
</dbReference>
<evidence type="ECO:0000256" key="16">
    <source>
        <dbReference type="SAM" id="MobiDB-lite"/>
    </source>
</evidence>
<dbReference type="PROSITE" id="PS00804">
    <property type="entry name" value="CALRETICULIN_2"/>
    <property type="match status" value="1"/>
</dbReference>
<evidence type="ECO:0000256" key="9">
    <source>
        <dbReference type="ARBA" id="ARBA00022837"/>
    </source>
</evidence>
<evidence type="ECO:0000256" key="8">
    <source>
        <dbReference type="ARBA" id="ARBA00022833"/>
    </source>
</evidence>
<keyword evidence="5" id="KW-0430">Lectin</keyword>
<keyword evidence="3" id="KW-0479">Metal-binding</keyword>
<dbReference type="GO" id="GO:0006457">
    <property type="term" value="P:protein folding"/>
    <property type="evidence" value="ECO:0007669"/>
    <property type="project" value="InterPro"/>
</dbReference>
<dbReference type="Gene3D" id="2.10.250.10">
    <property type="entry name" value="Calreticulin/calnexin, P domain"/>
    <property type="match status" value="1"/>
</dbReference>
<dbReference type="GeneID" id="28994186"/>
<keyword evidence="15" id="KW-0175">Coiled coil</keyword>
<name>A0A162YFF9_PHYB8</name>
<dbReference type="GO" id="GO:0051082">
    <property type="term" value="F:unfolded protein binding"/>
    <property type="evidence" value="ECO:0007669"/>
    <property type="project" value="InterPro"/>
</dbReference>
<dbReference type="SUPFAM" id="SSF49899">
    <property type="entry name" value="Concanavalin A-like lectins/glucanases"/>
    <property type="match status" value="1"/>
</dbReference>
<keyword evidence="4 14" id="KW-0732">Signal</keyword>
<protein>
    <recommendedName>
        <fullName evidence="11">Calreticulin</fullName>
    </recommendedName>
</protein>
<evidence type="ECO:0000256" key="6">
    <source>
        <dbReference type="ARBA" id="ARBA00022737"/>
    </source>
</evidence>
<dbReference type="InterPro" id="IPR013320">
    <property type="entry name" value="ConA-like_dom_sf"/>
</dbReference>
<keyword evidence="13" id="KW-1015">Disulfide bond</keyword>
<feature type="region of interest" description="Disordered" evidence="16">
    <location>
        <begin position="206"/>
        <end position="275"/>
    </location>
</feature>
<dbReference type="STRING" id="763407.A0A162YFF9"/>
<dbReference type="PANTHER" id="PTHR11073:SF2">
    <property type="entry name" value="CALRETICULIN"/>
    <property type="match status" value="1"/>
</dbReference>
<dbReference type="Proteomes" id="UP000077315">
    <property type="component" value="Unassembled WGS sequence"/>
</dbReference>
<evidence type="ECO:0000313" key="18">
    <source>
        <dbReference type="Proteomes" id="UP000077315"/>
    </source>
</evidence>
<dbReference type="InterPro" id="IPR009169">
    <property type="entry name" value="Calreticulin"/>
</dbReference>
<evidence type="ECO:0000256" key="5">
    <source>
        <dbReference type="ARBA" id="ARBA00022734"/>
    </source>
</evidence>
<dbReference type="GO" id="GO:0030246">
    <property type="term" value="F:carbohydrate binding"/>
    <property type="evidence" value="ECO:0007669"/>
    <property type="project" value="UniProtKB-KW"/>
</dbReference>
<keyword evidence="9" id="KW-0106">Calcium</keyword>
<feature type="chain" id="PRO_5007747957" description="Calreticulin" evidence="14">
    <location>
        <begin position="20"/>
        <end position="401"/>
    </location>
</feature>
<dbReference type="InterPro" id="IPR001580">
    <property type="entry name" value="Calret/calnex"/>
</dbReference>
<keyword evidence="18" id="KW-1185">Reference proteome</keyword>
<dbReference type="RefSeq" id="XP_018298385.1">
    <property type="nucleotide sequence ID" value="XM_018433280.1"/>
</dbReference>
<evidence type="ECO:0000256" key="15">
    <source>
        <dbReference type="SAM" id="Coils"/>
    </source>
</evidence>
<evidence type="ECO:0000256" key="11">
    <source>
        <dbReference type="PIRNR" id="PIRNR002356"/>
    </source>
</evidence>
<feature type="binding site" evidence="12">
    <location>
        <position position="135"/>
    </location>
    <ligand>
        <name>an alpha-D-glucoside</name>
        <dbReference type="ChEBI" id="CHEBI:22390"/>
    </ligand>
</feature>
<keyword evidence="7 11" id="KW-0256">Endoplasmic reticulum</keyword>
<evidence type="ECO:0000256" key="14">
    <source>
        <dbReference type="RuleBase" id="RU362126"/>
    </source>
</evidence>
<dbReference type="EMBL" id="KV440971">
    <property type="protein sequence ID" value="OAD80345.1"/>
    <property type="molecule type" value="Genomic_DNA"/>
</dbReference>
<feature type="binding site" evidence="12">
    <location>
        <position position="128"/>
    </location>
    <ligand>
        <name>an alpha-D-glucoside</name>
        <dbReference type="ChEBI" id="CHEBI:22390"/>
    </ligand>
</feature>
<dbReference type="InterPro" id="IPR009033">
    <property type="entry name" value="Calreticulin/calnexin_P_dom_sf"/>
</dbReference>
<evidence type="ECO:0000256" key="4">
    <source>
        <dbReference type="ARBA" id="ARBA00022729"/>
    </source>
</evidence>
<proteinExistence type="inferred from homology"/>
<evidence type="ECO:0000256" key="7">
    <source>
        <dbReference type="ARBA" id="ARBA00022824"/>
    </source>
</evidence>
<comment type="subcellular location">
    <subcellularLocation>
        <location evidence="1 11">Endoplasmic reticulum lumen</location>
    </subcellularLocation>
</comment>
<dbReference type="GO" id="GO:0005788">
    <property type="term" value="C:endoplasmic reticulum lumen"/>
    <property type="evidence" value="ECO:0007669"/>
    <property type="project" value="UniProtKB-SubCell"/>
</dbReference>
<evidence type="ECO:0000256" key="3">
    <source>
        <dbReference type="ARBA" id="ARBA00022723"/>
    </source>
</evidence>
<evidence type="ECO:0000256" key="10">
    <source>
        <dbReference type="ARBA" id="ARBA00023186"/>
    </source>
</evidence>
<dbReference type="VEuPathDB" id="FungiDB:PHYBLDRAFT_153860"/>
<sequence>MKSIIVFASALVLATTVSAEVFLYETFSDKEGWQKRWAPSTYREDLGIFKVSPGQWFTDKDEKAGLQTTEDYRFYAVSTPMKPFNNLEKDLVVQFDVKNEQNIDCGGSYIKLFSPKFDPKTFNGDSEYNIMFGPDICGTKAIVHVIFSKNGSNHSLKKTVIAPKDTFTHTYTLHVKPDQSYRVIVDGIEQLSGSLLEDWDMVPSKTIPDPHAKKPVDWVNSPKINDPEDKPTEQDNIPEFVSDPSAERPDDWDDEMDGEWEAPSIPNPEFKGEWSPKKIPNPDYKGPWVHPEIPNPLYKLETDLHAYDFGYLGIDIWQVKSGTIFDNLLVTDDIEEAEKIRLATAALEEEKEALKVYEENQSKKNQADVEVSEGIGLDDIDLDEEINAELEDKNDQIRDEL</sequence>
<dbReference type="InParanoid" id="A0A162YFF9"/>
<gene>
    <name evidence="17" type="ORF">PHYBLDRAFT_153860</name>
</gene>
<reference evidence="18" key="1">
    <citation type="submission" date="2015-06" db="EMBL/GenBank/DDBJ databases">
        <title>Expansion of signal transduction pathways in fungi by whole-genome duplication.</title>
        <authorList>
            <consortium name="DOE Joint Genome Institute"/>
            <person name="Corrochano L.M."/>
            <person name="Kuo A."/>
            <person name="Marcet-Houben M."/>
            <person name="Polaino S."/>
            <person name="Salamov A."/>
            <person name="Villalobos J.M."/>
            <person name="Alvarez M.I."/>
            <person name="Avalos J."/>
            <person name="Benito E.P."/>
            <person name="Benoit I."/>
            <person name="Burger G."/>
            <person name="Camino L.P."/>
            <person name="Canovas D."/>
            <person name="Cerda-Olmedo E."/>
            <person name="Cheng J.-F."/>
            <person name="Dominguez A."/>
            <person name="Elias M."/>
            <person name="Eslava A.P."/>
            <person name="Glaser F."/>
            <person name="Grimwood J."/>
            <person name="Gutierrez G."/>
            <person name="Heitman J."/>
            <person name="Henrissat B."/>
            <person name="Iturriaga E.A."/>
            <person name="Lang B.F."/>
            <person name="Lavin J.L."/>
            <person name="Lee S."/>
            <person name="Li W."/>
            <person name="Lindquist E."/>
            <person name="Lopez-Garcia S."/>
            <person name="Luque E.M."/>
            <person name="Marcos A.T."/>
            <person name="Martin J."/>
            <person name="McCluskey K."/>
            <person name="Medina H.R."/>
            <person name="Miralles-Duran A."/>
            <person name="Miyazaki A."/>
            <person name="Munoz-Torres E."/>
            <person name="Oguiza J.A."/>
            <person name="Ohm R."/>
            <person name="Olmedo M."/>
            <person name="Orejas M."/>
            <person name="Ortiz-Castellanos L."/>
            <person name="Pisabarro A.G."/>
            <person name="Rodriguez-Romero J."/>
            <person name="Ruiz-Herrera J."/>
            <person name="Ruiz-Vazquez R."/>
            <person name="Sanz C."/>
            <person name="Schackwitz W."/>
            <person name="Schmutz J."/>
            <person name="Shahriari M."/>
            <person name="Shelest E."/>
            <person name="Silva-Franco F."/>
            <person name="Soanes D."/>
            <person name="Syed K."/>
            <person name="Tagua V.G."/>
            <person name="Talbot N.J."/>
            <person name="Thon M."/>
            <person name="De vries R.P."/>
            <person name="Wiebenga A."/>
            <person name="Yadav J.S."/>
            <person name="Braun E.L."/>
            <person name="Baker S."/>
            <person name="Garre V."/>
            <person name="Horwitz B."/>
            <person name="Torres-Martinez S."/>
            <person name="Idnurm A."/>
            <person name="Herrera-Estrella A."/>
            <person name="Gabaldon T."/>
            <person name="Grigoriev I.V."/>
        </authorList>
    </citation>
    <scope>NUCLEOTIDE SEQUENCE [LARGE SCALE GENOMIC DNA]</scope>
    <source>
        <strain evidence="18">NRRL 1555(-)</strain>
    </source>
</reference>
<dbReference type="GO" id="GO:0036503">
    <property type="term" value="P:ERAD pathway"/>
    <property type="evidence" value="ECO:0007669"/>
    <property type="project" value="TreeGrafter"/>
</dbReference>
<evidence type="ECO:0000256" key="12">
    <source>
        <dbReference type="PIRSR" id="PIRSR002356-1"/>
    </source>
</evidence>
<dbReference type="PRINTS" id="PR00626">
    <property type="entry name" value="CALRETICULIN"/>
</dbReference>
<keyword evidence="8" id="KW-0862">Zinc</keyword>
<feature type="binding site" evidence="12">
    <location>
        <position position="315"/>
    </location>
    <ligand>
        <name>an alpha-D-glucoside</name>
        <dbReference type="ChEBI" id="CHEBI:22390"/>
    </ligand>
</feature>
<dbReference type="PANTHER" id="PTHR11073">
    <property type="entry name" value="CALRETICULIN AND CALNEXIN"/>
    <property type="match status" value="1"/>
</dbReference>
<accession>A0A162YFF9</accession>
<organism evidence="17 18">
    <name type="scientific">Phycomyces blakesleeanus (strain ATCC 8743b / DSM 1359 / FGSC 10004 / NBRC 33097 / NRRL 1555)</name>
    <dbReference type="NCBI Taxonomy" id="763407"/>
    <lineage>
        <taxon>Eukaryota</taxon>
        <taxon>Fungi</taxon>
        <taxon>Fungi incertae sedis</taxon>
        <taxon>Mucoromycota</taxon>
        <taxon>Mucoromycotina</taxon>
        <taxon>Mucoromycetes</taxon>
        <taxon>Mucorales</taxon>
        <taxon>Phycomycetaceae</taxon>
        <taxon>Phycomyces</taxon>
    </lineage>
</organism>
<feature type="coiled-coil region" evidence="15">
    <location>
        <begin position="340"/>
        <end position="400"/>
    </location>
</feature>
<keyword evidence="6" id="KW-0677">Repeat</keyword>
<keyword evidence="10 11" id="KW-0143">Chaperone</keyword>
<dbReference type="Gene3D" id="2.60.120.200">
    <property type="match status" value="2"/>
</dbReference>
<feature type="signal peptide" evidence="14">
    <location>
        <begin position="1"/>
        <end position="19"/>
    </location>
</feature>
<dbReference type="FunFam" id="2.10.250.10:FF:000002">
    <property type="entry name" value="Calreticulin"/>
    <property type="match status" value="1"/>
</dbReference>
<dbReference type="GO" id="GO:0005789">
    <property type="term" value="C:endoplasmic reticulum membrane"/>
    <property type="evidence" value="ECO:0007669"/>
    <property type="project" value="TreeGrafter"/>
</dbReference>
<dbReference type="GO" id="GO:0005509">
    <property type="term" value="F:calcium ion binding"/>
    <property type="evidence" value="ECO:0007669"/>
    <property type="project" value="InterPro"/>
</dbReference>
<evidence type="ECO:0000313" key="17">
    <source>
        <dbReference type="EMBL" id="OAD80345.1"/>
    </source>
</evidence>
<dbReference type="InterPro" id="IPR018124">
    <property type="entry name" value="Calret/calnex_CS"/>
</dbReference>
<feature type="binding site" evidence="12">
    <location>
        <position position="111"/>
    </location>
    <ligand>
        <name>an alpha-D-glucoside</name>
        <dbReference type="ChEBI" id="CHEBI:22390"/>
    </ligand>
</feature>
<dbReference type="AlphaFoldDB" id="A0A162YFF9"/>
<comment type="similarity">
    <text evidence="2 11 14">Belongs to the calreticulin family.</text>
</comment>